<evidence type="ECO:0000313" key="2">
    <source>
        <dbReference type="Proteomes" id="UP000198432"/>
    </source>
</evidence>
<dbReference type="EMBL" id="FZOQ01000001">
    <property type="protein sequence ID" value="SNS04482.1"/>
    <property type="molecule type" value="Genomic_DNA"/>
</dbReference>
<gene>
    <name evidence="1" type="ORF">SAMN06296052_101244</name>
</gene>
<sequence>MSGQLLYSEWVRKPARAEYREAATIVAELLRGKDIAFWIQDTGKLGRVSEEELEFVIAELLPVAAASSLTRLARISTDETNMEKFRRLAGEAKAELNDSIQVRQFRTYREAVEWIEQRL</sequence>
<proteinExistence type="predicted"/>
<keyword evidence="2" id="KW-1185">Reference proteome</keyword>
<dbReference type="Proteomes" id="UP000198432">
    <property type="component" value="Unassembled WGS sequence"/>
</dbReference>
<protein>
    <recommendedName>
        <fullName evidence="3">SpoIIAA-like</fullName>
    </recommendedName>
</protein>
<dbReference type="OrthoDB" id="851859at2"/>
<dbReference type="AlphaFoldDB" id="A0A239BA40"/>
<name>A0A239BA40_9BACT</name>
<organism evidence="1 2">
    <name type="scientific">Pontibacter ummariensis</name>
    <dbReference type="NCBI Taxonomy" id="1610492"/>
    <lineage>
        <taxon>Bacteria</taxon>
        <taxon>Pseudomonadati</taxon>
        <taxon>Bacteroidota</taxon>
        <taxon>Cytophagia</taxon>
        <taxon>Cytophagales</taxon>
        <taxon>Hymenobacteraceae</taxon>
        <taxon>Pontibacter</taxon>
    </lineage>
</organism>
<evidence type="ECO:0008006" key="3">
    <source>
        <dbReference type="Google" id="ProtNLM"/>
    </source>
</evidence>
<dbReference type="RefSeq" id="WP_089317322.1">
    <property type="nucleotide sequence ID" value="NZ_FZOQ01000001.1"/>
</dbReference>
<accession>A0A239BA40</accession>
<evidence type="ECO:0000313" key="1">
    <source>
        <dbReference type="EMBL" id="SNS04482.1"/>
    </source>
</evidence>
<reference evidence="2" key="1">
    <citation type="submission" date="2017-06" db="EMBL/GenBank/DDBJ databases">
        <authorList>
            <person name="Varghese N."/>
            <person name="Submissions S."/>
        </authorList>
    </citation>
    <scope>NUCLEOTIDE SEQUENCE [LARGE SCALE GENOMIC DNA]</scope>
    <source>
        <strain evidence="2">NKM1</strain>
    </source>
</reference>